<accession>A0ACD5ZB63</accession>
<name>A0ACD5ZB63_AVESA</name>
<protein>
    <submittedName>
        <fullName evidence="1">Uncharacterized protein</fullName>
    </submittedName>
</protein>
<keyword evidence="2" id="KW-1185">Reference proteome</keyword>
<organism evidence="1 2">
    <name type="scientific">Avena sativa</name>
    <name type="common">Oat</name>
    <dbReference type="NCBI Taxonomy" id="4498"/>
    <lineage>
        <taxon>Eukaryota</taxon>
        <taxon>Viridiplantae</taxon>
        <taxon>Streptophyta</taxon>
        <taxon>Embryophyta</taxon>
        <taxon>Tracheophyta</taxon>
        <taxon>Spermatophyta</taxon>
        <taxon>Magnoliopsida</taxon>
        <taxon>Liliopsida</taxon>
        <taxon>Poales</taxon>
        <taxon>Poaceae</taxon>
        <taxon>BOP clade</taxon>
        <taxon>Pooideae</taxon>
        <taxon>Poodae</taxon>
        <taxon>Poeae</taxon>
        <taxon>Poeae Chloroplast Group 1 (Aveneae type)</taxon>
        <taxon>Aveninae</taxon>
        <taxon>Avena</taxon>
    </lineage>
</organism>
<dbReference type="EnsemblPlants" id="AVESA.00010b.r2.6CG1119120.1">
    <property type="protein sequence ID" value="AVESA.00010b.r2.6CG1119120.1.CDS"/>
    <property type="gene ID" value="AVESA.00010b.r2.6CG1119120"/>
</dbReference>
<reference evidence="1" key="2">
    <citation type="submission" date="2025-09" db="UniProtKB">
        <authorList>
            <consortium name="EnsemblPlants"/>
        </authorList>
    </citation>
    <scope>IDENTIFICATION</scope>
</reference>
<evidence type="ECO:0000313" key="2">
    <source>
        <dbReference type="Proteomes" id="UP001732700"/>
    </source>
</evidence>
<proteinExistence type="predicted"/>
<evidence type="ECO:0000313" key="1">
    <source>
        <dbReference type="EnsemblPlants" id="AVESA.00010b.r2.6CG1119120.1.CDS"/>
    </source>
</evidence>
<sequence length="846" mass="94875">MIASRGMASPSSPGPVGRAVLPNKVKLLVNHFVIKFGESTIFQYDIKLDQLGQVSSGASDMQLSTADLKSAKAQFLKALKQPPHSLAVAYDREGNLFTCAKLPEILYPVKIRSQTYNASAELKQELSFSQLDLQPVPKGVLQCLDIIVREASSLDKIIIGQRFYMPDWSAANVTKHFAITTKSLKGTKQMLKPTKQGLILCVDYSAMEFCQPGTSVLDLVKHLVHRIDHRKKSLADLSKKELKYLEGQLKGLCITLSYQKSSEARKYKVQGLTDKCAKQITFSDFDPDKSSKIWELVEYYRQKHGKVINYDMLPCLVLNKNPNRPNCVPIELCDLHGWQSYPKDPNQKPRGPVNSDQRKQEILQMVEAGPCRGDRGKQFKISLESRMTEVTGKILSAPMLKLGDSPEFRIGPRNCQWNLQGHQIFEGKCLQYWGIVDFSAGQSHSRQQMLNVNMFTGHIVSKCCELGIEMNNTPCFVRSSAMSVLSDPDQLFKELNEAKQAAKKMQLLFCPMSEQHPGYKILKLICETQLGIQTQCLLSRHANNLDSRYRDQYMSNLALKINSKLGGSNVQLSDELPQVAGTPFMFIGADVNHPSPGDKKSVSIAAVVASMDCPSASKYVSRIRAQEQGCEMIAQLDVMCEELIEVFKNRNGVKPEKVIYFRDGVSDEQFKKVLKEEVEPMRAKISVDGYSPTITVIVAKKRHNTRLFPFPNTQKELKTNNGNVLPGTVVDDDVVDKQAEDFFLCSHEGLHGTSRPTHYYMLKDEHNFEPVDLQKLVYDLCFVFARCTKPVSLTTPIKYADLAAYRGRDYYVVSQAQNPGPSSSASADASELPEMHAALKDSMFFI</sequence>
<dbReference type="Proteomes" id="UP001732700">
    <property type="component" value="Chromosome 6C"/>
</dbReference>
<reference evidence="1" key="1">
    <citation type="submission" date="2021-05" db="EMBL/GenBank/DDBJ databases">
        <authorList>
            <person name="Scholz U."/>
            <person name="Mascher M."/>
            <person name="Fiebig A."/>
        </authorList>
    </citation>
    <scope>NUCLEOTIDE SEQUENCE [LARGE SCALE GENOMIC DNA]</scope>
</reference>